<dbReference type="Proteomes" id="UP000005953">
    <property type="component" value="Unassembled WGS sequence"/>
</dbReference>
<gene>
    <name evidence="2" type="ORF">MED297_10536</name>
</gene>
<dbReference type="InterPro" id="IPR032811">
    <property type="entry name" value="Put_conjugal_transfer"/>
</dbReference>
<dbReference type="EMBL" id="AAOE01000002">
    <property type="protein sequence ID" value="EAR10941.1"/>
    <property type="molecule type" value="Genomic_DNA"/>
</dbReference>
<keyword evidence="1" id="KW-0732">Signal</keyword>
<dbReference type="AlphaFoldDB" id="A4BAI5"/>
<evidence type="ECO:0000313" key="3">
    <source>
        <dbReference type="Proteomes" id="UP000005953"/>
    </source>
</evidence>
<feature type="signal peptide" evidence="1">
    <location>
        <begin position="1"/>
        <end position="19"/>
    </location>
</feature>
<dbReference type="Pfam" id="PF13729">
    <property type="entry name" value="TraF_2"/>
    <property type="match status" value="1"/>
</dbReference>
<organism evidence="2 3">
    <name type="scientific">Reinekea blandensis MED297</name>
    <dbReference type="NCBI Taxonomy" id="314283"/>
    <lineage>
        <taxon>Bacteria</taxon>
        <taxon>Pseudomonadati</taxon>
        <taxon>Pseudomonadota</taxon>
        <taxon>Gammaproteobacteria</taxon>
        <taxon>Oceanospirillales</taxon>
        <taxon>Saccharospirillaceae</taxon>
        <taxon>Reinekea</taxon>
    </lineage>
</organism>
<reference evidence="2 3" key="1">
    <citation type="submission" date="2006-02" db="EMBL/GenBank/DDBJ databases">
        <authorList>
            <person name="Pinhassi J."/>
            <person name="Pedros-Alio C."/>
            <person name="Ferriera S."/>
            <person name="Johnson J."/>
            <person name="Kravitz S."/>
            <person name="Halpern A."/>
            <person name="Remington K."/>
            <person name="Beeson K."/>
            <person name="Tran B."/>
            <person name="Rogers Y.-H."/>
            <person name="Friedman R."/>
            <person name="Venter J.C."/>
        </authorList>
    </citation>
    <scope>NUCLEOTIDE SEQUENCE [LARGE SCALE GENOMIC DNA]</scope>
    <source>
        <strain evidence="2 3">MED297</strain>
    </source>
</reference>
<dbReference type="HOGENOM" id="CLU_037007_1_0_6"/>
<keyword evidence="3" id="KW-1185">Reference proteome</keyword>
<proteinExistence type="predicted"/>
<evidence type="ECO:0000256" key="1">
    <source>
        <dbReference type="SAM" id="SignalP"/>
    </source>
</evidence>
<sequence length="570" mass="60244">MMKKSLLFCAVSLAGTAMATPFTGNDAESSAMGNTGVASASPQNAFQFNPGLLADYPDNVDFGLTLPAIKFFVDDSNGFIDSASAFTDEGGTWDQFQTVDATALQDAVTNITPTLDAIAGAGGDLEQIQQAVTDLENATTEAQAQAAIDDLNTASASLSTNADTLDSDTTTVNVQMSNLNGTATSAQNDLEGFTDKPVQLGLGIDLLNVAIPSERLGMALSLSTSSTVGTSFRIASEDLDPVINLSADLTGFTAESTALTTAVSDLADANAELTAHFNDRPNPEDDPAAYSVWTDELEVRRQAVEDAATDVQTAQTNLQTYNGANGTITNGEITIGTIEDPQSEIDIVGANISEVGVTVARKFVIQGEEVAVGVTPKFQSINVFEKTIAFSTYEDELDSASSDPVGYLTENTTMLYRVNLDVGVAKTWDFYGRARAGLAVKDLIPWTLESDSGTELLIRPKLRIGGAHETKFTKLALDLDLTENKPLKYGVPTRYLGLGAEVNAWGHAALRVGYRNNLSVEDSHVLTGGIGLTPFGTGLDISAWAKPASFDDWTTIIQDAGASVQFSVNF</sequence>
<protein>
    <submittedName>
        <fullName evidence="2">Putative plasmid transfer protein</fullName>
    </submittedName>
</protein>
<accession>A4BAI5</accession>
<feature type="chain" id="PRO_5002666378" evidence="1">
    <location>
        <begin position="20"/>
        <end position="570"/>
    </location>
</feature>
<comment type="caution">
    <text evidence="2">The sequence shown here is derived from an EMBL/GenBank/DDBJ whole genome shotgun (WGS) entry which is preliminary data.</text>
</comment>
<evidence type="ECO:0000313" key="2">
    <source>
        <dbReference type="EMBL" id="EAR10941.1"/>
    </source>
</evidence>
<name>A4BAI5_9GAMM</name>
<dbReference type="STRING" id="314283.MED297_10536"/>